<dbReference type="GeneID" id="92740838"/>
<reference evidence="1" key="1">
    <citation type="submission" date="2023-08" db="EMBL/GenBank/DDBJ databases">
        <title>Complete Genome Sequences of butyrate producing Anaerostipes hadrus strains BA1 and GIF7 isolated from the terminal ileum of a healthy lean male.</title>
        <authorList>
            <person name="Low A."/>
            <person name="Sheludchenko M."/>
            <person name="Cheng H.E."/>
            <person name="Koh X.Q."/>
            <person name="Lee J."/>
        </authorList>
    </citation>
    <scope>NUCLEOTIDE SEQUENCE</scope>
    <source>
        <strain evidence="1">BA1</strain>
    </source>
</reference>
<protein>
    <recommendedName>
        <fullName evidence="3">Alpha/beta hydrolase</fullName>
    </recommendedName>
</protein>
<sequence>MEFQTIGNKKNPVILFFHAMGVTGESSYRVADYLKDKYFCVMPTSTVYCHNQRYQRKQDEIRQIEEYLQKQGIEKITLIVASSIGADLGLTFLSQTKIPIEHTFFDGGQFAQISRLTRKIMVPFLYLAIKSLYWSKGATLSKFMWCSEESIKPYFIKAGKNLRYKNLYRQMMDSLEDKEFPKLSQEVQRTIFFELGSVEEHYKYRDAVKKAYPYSHFPLSQDENHMQMQILDPKGFAKMLDSIIRTGKLMRIVSEH</sequence>
<dbReference type="Gene3D" id="3.40.50.1820">
    <property type="entry name" value="alpha/beta hydrolase"/>
    <property type="match status" value="1"/>
</dbReference>
<dbReference type="AlphaFoldDB" id="A0AAQ3JKT2"/>
<dbReference type="EMBL" id="CP132968">
    <property type="protein sequence ID" value="WMD17543.1"/>
    <property type="molecule type" value="Genomic_DNA"/>
</dbReference>
<name>A0AAQ3JKT2_ANAHA</name>
<dbReference type="SUPFAM" id="SSF53474">
    <property type="entry name" value="alpha/beta-Hydrolases"/>
    <property type="match status" value="1"/>
</dbReference>
<gene>
    <name evidence="1" type="ORF">RBI15_05500</name>
</gene>
<dbReference type="InterPro" id="IPR029058">
    <property type="entry name" value="AB_hydrolase_fold"/>
</dbReference>
<evidence type="ECO:0000313" key="1">
    <source>
        <dbReference type="EMBL" id="WMD17543.1"/>
    </source>
</evidence>
<dbReference type="Proteomes" id="UP001243496">
    <property type="component" value="Chromosome"/>
</dbReference>
<dbReference type="RefSeq" id="WP_306858053.1">
    <property type="nucleotide sequence ID" value="NZ_CP132968.1"/>
</dbReference>
<proteinExistence type="predicted"/>
<accession>A0AAQ3JKT2</accession>
<organism evidence="1 2">
    <name type="scientific">Anaerostipes hadrus</name>
    <dbReference type="NCBI Taxonomy" id="649756"/>
    <lineage>
        <taxon>Bacteria</taxon>
        <taxon>Bacillati</taxon>
        <taxon>Bacillota</taxon>
        <taxon>Clostridia</taxon>
        <taxon>Lachnospirales</taxon>
        <taxon>Lachnospiraceae</taxon>
        <taxon>Anaerostipes</taxon>
    </lineage>
</organism>
<evidence type="ECO:0000313" key="2">
    <source>
        <dbReference type="Proteomes" id="UP001243496"/>
    </source>
</evidence>
<evidence type="ECO:0008006" key="3">
    <source>
        <dbReference type="Google" id="ProtNLM"/>
    </source>
</evidence>